<evidence type="ECO:0000256" key="1">
    <source>
        <dbReference type="SAM" id="Coils"/>
    </source>
</evidence>
<dbReference type="EMBL" id="SUMC01000008">
    <property type="protein sequence ID" value="TKA11465.1"/>
    <property type="molecule type" value="Genomic_DNA"/>
</dbReference>
<evidence type="ECO:0000313" key="3">
    <source>
        <dbReference type="Proteomes" id="UP000305778"/>
    </source>
</evidence>
<dbReference type="RefSeq" id="WP_136723417.1">
    <property type="nucleotide sequence ID" value="NZ_SUMC01000008.1"/>
</dbReference>
<proteinExistence type="predicted"/>
<protein>
    <submittedName>
        <fullName evidence="2">GPO family capsid scaffolding protein</fullName>
    </submittedName>
</protein>
<sequence>MRTHVMNPDALLELDALLGSEVARRVRAYLLDAEEVNRSRPRQRDASHDARIAEIARTAAATAVEELVGPMLKAVMETADENARGLEKLSQQVNQLTAELYGSEARQRQRP</sequence>
<accession>A0A4U0T8R4</accession>
<name>A0A4U0T8R4_9ACTN</name>
<keyword evidence="3" id="KW-1185">Reference proteome</keyword>
<comment type="caution">
    <text evidence="2">The sequence shown here is derived from an EMBL/GenBank/DDBJ whole genome shotgun (WGS) entry which is preliminary data.</text>
</comment>
<organism evidence="2 3">
    <name type="scientific">Actinacidiphila oryziradicis</name>
    <dbReference type="NCBI Taxonomy" id="2571141"/>
    <lineage>
        <taxon>Bacteria</taxon>
        <taxon>Bacillati</taxon>
        <taxon>Actinomycetota</taxon>
        <taxon>Actinomycetes</taxon>
        <taxon>Kitasatosporales</taxon>
        <taxon>Streptomycetaceae</taxon>
        <taxon>Actinacidiphila</taxon>
    </lineage>
</organism>
<gene>
    <name evidence="2" type="ORF">FCI23_11590</name>
</gene>
<dbReference type="AlphaFoldDB" id="A0A4U0T8R4"/>
<evidence type="ECO:0000313" key="2">
    <source>
        <dbReference type="EMBL" id="TKA11465.1"/>
    </source>
</evidence>
<dbReference type="Proteomes" id="UP000305778">
    <property type="component" value="Unassembled WGS sequence"/>
</dbReference>
<reference evidence="2 3" key="1">
    <citation type="submission" date="2019-04" db="EMBL/GenBank/DDBJ databases">
        <title>Streptomyces oryziradicis sp. nov., a novel actinomycete isolated from rhizosphere soil of rice (Oryza sativa L.).</title>
        <authorList>
            <person name="Li C."/>
        </authorList>
    </citation>
    <scope>NUCLEOTIDE SEQUENCE [LARGE SCALE GENOMIC DNA]</scope>
    <source>
        <strain evidence="2 3">NEAU-C40</strain>
    </source>
</reference>
<dbReference type="OrthoDB" id="3527311at2"/>
<feature type="coiled-coil region" evidence="1">
    <location>
        <begin position="79"/>
        <end position="106"/>
    </location>
</feature>
<keyword evidence="1" id="KW-0175">Coiled coil</keyword>